<feature type="transmembrane region" description="Helical" evidence="1">
    <location>
        <begin position="177"/>
        <end position="198"/>
    </location>
</feature>
<evidence type="ECO:0000313" key="3">
    <source>
        <dbReference type="EMBL" id="CAD2214225.1"/>
    </source>
</evidence>
<dbReference type="VEuPathDB" id="TriTrypDB:ADEAN_000166900"/>
<sequence length="357" mass="39977">MSFIIRPPFSLPPFFSMVDHMLKLSRRALTVAARSMCGVHRLPIHRLQGAILSASTPLYTTYTSRRLCSSGVTGSDRTSAEFIVSRCKWQSGNLLERLGMSNDEAIDEAKVRHHFQVLSKHFHPDLPDAPENAAEAFRNIREAYVQVLEQVKRHGPYAAGEAPHFVFMDQAQRSAKVAAMGEGVIFFVLLLLVYAFLVARHNRKRVRASLLAYLLAIFVVVQIFPRVLSAVVLFAWMSDIRVTSKELEEQAALTILVEKSGENMIVKLAGIAEEDQPDVKVSVKVTRTEKAKGGDDNKAAAAEKESTEVLEMDQGVTKFHLPSRLVNKSGPEIRYNIRVENTRKHFTLCDKVLATDF</sequence>
<protein>
    <recommendedName>
        <fullName evidence="2">J domain-containing protein</fullName>
    </recommendedName>
</protein>
<gene>
    <name evidence="3" type="ORF">ADEAN_000166900</name>
</gene>
<keyword evidence="1" id="KW-0472">Membrane</keyword>
<dbReference type="CDD" id="cd06257">
    <property type="entry name" value="DnaJ"/>
    <property type="match status" value="1"/>
</dbReference>
<keyword evidence="4" id="KW-1185">Reference proteome</keyword>
<dbReference type="Gene3D" id="1.10.287.110">
    <property type="entry name" value="DnaJ domain"/>
    <property type="match status" value="1"/>
</dbReference>
<dbReference type="EMBL" id="LR877147">
    <property type="protein sequence ID" value="CAD2214225.1"/>
    <property type="molecule type" value="Genomic_DNA"/>
</dbReference>
<evidence type="ECO:0000259" key="2">
    <source>
        <dbReference type="PROSITE" id="PS50076"/>
    </source>
</evidence>
<dbReference type="InterPro" id="IPR036869">
    <property type="entry name" value="J_dom_sf"/>
</dbReference>
<keyword evidence="1" id="KW-1133">Transmembrane helix</keyword>
<feature type="transmembrane region" description="Helical" evidence="1">
    <location>
        <begin position="210"/>
        <end position="237"/>
    </location>
</feature>
<dbReference type="PROSITE" id="PS50076">
    <property type="entry name" value="DNAJ_2"/>
    <property type="match status" value="1"/>
</dbReference>
<dbReference type="Proteomes" id="UP000515908">
    <property type="component" value="Chromosome 03"/>
</dbReference>
<reference evidence="3 4" key="1">
    <citation type="submission" date="2020-08" db="EMBL/GenBank/DDBJ databases">
        <authorList>
            <person name="Newling K."/>
            <person name="Davey J."/>
            <person name="Forrester S."/>
        </authorList>
    </citation>
    <scope>NUCLEOTIDE SEQUENCE [LARGE SCALE GENOMIC DNA]</scope>
    <source>
        <strain evidence="4">Crithidia deanei Carvalho (ATCC PRA-265)</strain>
    </source>
</reference>
<accession>A0A7G2C3X5</accession>
<evidence type="ECO:0000256" key="1">
    <source>
        <dbReference type="SAM" id="Phobius"/>
    </source>
</evidence>
<organism evidence="3 4">
    <name type="scientific">Angomonas deanei</name>
    <dbReference type="NCBI Taxonomy" id="59799"/>
    <lineage>
        <taxon>Eukaryota</taxon>
        <taxon>Discoba</taxon>
        <taxon>Euglenozoa</taxon>
        <taxon>Kinetoplastea</taxon>
        <taxon>Metakinetoplastina</taxon>
        <taxon>Trypanosomatida</taxon>
        <taxon>Trypanosomatidae</taxon>
        <taxon>Strigomonadinae</taxon>
        <taxon>Angomonas</taxon>
    </lineage>
</organism>
<name>A0A7G2C3X5_9TRYP</name>
<dbReference type="AlphaFoldDB" id="A0A7G2C3X5"/>
<dbReference type="InterPro" id="IPR001623">
    <property type="entry name" value="DnaJ_domain"/>
</dbReference>
<proteinExistence type="predicted"/>
<feature type="domain" description="J" evidence="2">
    <location>
        <begin position="93"/>
        <end position="152"/>
    </location>
</feature>
<keyword evidence="1" id="KW-0812">Transmembrane</keyword>
<dbReference type="SUPFAM" id="SSF46565">
    <property type="entry name" value="Chaperone J-domain"/>
    <property type="match status" value="1"/>
</dbReference>
<dbReference type="OrthoDB" id="273032at2759"/>
<evidence type="ECO:0000313" key="4">
    <source>
        <dbReference type="Proteomes" id="UP000515908"/>
    </source>
</evidence>